<feature type="transmembrane region" description="Helical" evidence="1">
    <location>
        <begin position="98"/>
        <end position="116"/>
    </location>
</feature>
<accession>A0A857N803</accession>
<feature type="transmembrane region" description="Helical" evidence="1">
    <location>
        <begin position="215"/>
        <end position="238"/>
    </location>
</feature>
<feature type="transmembrane region" description="Helical" evidence="1">
    <location>
        <begin position="374"/>
        <end position="394"/>
    </location>
</feature>
<reference evidence="4" key="1">
    <citation type="journal article" date="2020" name="Microorganisms">
        <title>Complete Genome of a Member of a New Bacterial Lineage in the Microgenomates Group Reveals an Unusual Nucleotide Composition Disparity Between Two Strands of DNA and Limited Metabolic Potential.</title>
        <authorList>
            <person name="Kadnikov V.V."/>
            <person name="Mardanov A.V."/>
            <person name="Beletsky A.V."/>
            <person name="Karnachuk O.V."/>
            <person name="Ravin N.V."/>
        </authorList>
    </citation>
    <scope>NUCLEOTIDE SEQUENCE [LARGE SCALE GENOMIC DNA]</scope>
</reference>
<feature type="transmembrane region" description="Helical" evidence="1">
    <location>
        <begin position="180"/>
        <end position="208"/>
    </location>
</feature>
<feature type="transmembrane region" description="Helical" evidence="1">
    <location>
        <begin position="122"/>
        <end position="139"/>
    </location>
</feature>
<feature type="transmembrane region" description="Helical" evidence="1">
    <location>
        <begin position="314"/>
        <end position="335"/>
    </location>
</feature>
<dbReference type="EMBL" id="CP047901">
    <property type="protein sequence ID" value="QHO63463.1"/>
    <property type="molecule type" value="Genomic_DNA"/>
</dbReference>
<protein>
    <recommendedName>
        <fullName evidence="2">Membrane protein 6-pyruvoyl-tetrahydropterin synthase-related domain-containing protein</fullName>
    </recommendedName>
</protein>
<feature type="transmembrane region" description="Helical" evidence="1">
    <location>
        <begin position="281"/>
        <end position="302"/>
    </location>
</feature>
<dbReference type="Pfam" id="PF10131">
    <property type="entry name" value="PTPS_related"/>
    <property type="match status" value="1"/>
</dbReference>
<keyword evidence="4" id="KW-1185">Reference proteome</keyword>
<name>A0A857N803_9BACT</name>
<organism evidence="3 4">
    <name type="scientific">Candidatus Chazhemtobacterium aquaticus</name>
    <dbReference type="NCBI Taxonomy" id="2715735"/>
    <lineage>
        <taxon>Bacteria</taxon>
        <taxon>Candidatus Chazhemtobacteraceae</taxon>
        <taxon>Candidatus Chazhemtobacterium</taxon>
    </lineage>
</organism>
<evidence type="ECO:0000313" key="3">
    <source>
        <dbReference type="EMBL" id="QHO63463.1"/>
    </source>
</evidence>
<dbReference type="InterPro" id="IPR018776">
    <property type="entry name" value="Membrane_prot_PTPS-rel_domain"/>
</dbReference>
<evidence type="ECO:0000259" key="2">
    <source>
        <dbReference type="Pfam" id="PF10131"/>
    </source>
</evidence>
<feature type="transmembrane region" description="Helical" evidence="1">
    <location>
        <begin position="73"/>
        <end position="93"/>
    </location>
</feature>
<dbReference type="RefSeq" id="WP_161931844.1">
    <property type="nucleotide sequence ID" value="NZ_CP047901.1"/>
</dbReference>
<dbReference type="KEGG" id="caqa:MICH65_0482"/>
<evidence type="ECO:0000256" key="1">
    <source>
        <dbReference type="SAM" id="Phobius"/>
    </source>
</evidence>
<keyword evidence="1" id="KW-0812">Transmembrane</keyword>
<dbReference type="AlphaFoldDB" id="A0A857N803"/>
<dbReference type="Proteomes" id="UP000463983">
    <property type="component" value="Chromosome"/>
</dbReference>
<evidence type="ECO:0000313" key="4">
    <source>
        <dbReference type="Proteomes" id="UP000463983"/>
    </source>
</evidence>
<feature type="domain" description="Membrane protein 6-pyruvoyl-tetrahydropterin synthase-related" evidence="2">
    <location>
        <begin position="74"/>
        <end position="237"/>
    </location>
</feature>
<keyword evidence="1" id="KW-1133">Transmembrane helix</keyword>
<proteinExistence type="predicted"/>
<feature type="transmembrane region" description="Helical" evidence="1">
    <location>
        <begin position="151"/>
        <end position="168"/>
    </location>
</feature>
<gene>
    <name evidence="3" type="ORF">MICH65_0482</name>
</gene>
<sequence length="566" mass="65374">MKTKNNWLLFLLLTILFTLPAVFSLLYHPFFTFHDETQIVNMHQFFKTLDLGQFPPRWGLDFHFNYGSPFPAFYYQLPYFLGYPFHLAGFSLVATFKILLILGFFVAALGVYFLGLQLTTPFLSLVAAVIYTYTPYRAVASFVRGSLGESFALALFPWVFLFTLRLFQKPNLKRAVLAGLSWSALILTHQLATVFFIPLLLGLSLFLLISNRRLFFPLITTNLIALSTSAFYLLPLLVDRSLIKPSSPFNFYDHFPFLKQLIYSPWGYRASVWGIDDGLSFQLGLVPLLILVFVYILTMLKIRRYQDKLNRNIFLYLLLAFPATIALMNIRTSFFWDVFPFTQLVQFPWRLLMITTFLVPVIFLLTTPLIPKKLFLPLGLFLLVASPLSTIRFFQPGEIYDRDDNYYLHRYLPNQAQGDEYEVSSAYLEHTEDYVSLPLTATRPTSLPDQLLTAKDPDTRINILDDNPFHTRFQVYPSNQDTLTLHRFAYPNWHVYLDDQSVKYNVDDLGLITFDVPSGSHFVTLKFEKTPLQQLSDLVTLVGLSVSFLLLFLPVSKKQTKSRTKS</sequence>
<keyword evidence="1" id="KW-0472">Membrane</keyword>
<feature type="transmembrane region" description="Helical" evidence="1">
    <location>
        <begin position="347"/>
        <end position="367"/>
    </location>
</feature>
<feature type="transmembrane region" description="Helical" evidence="1">
    <location>
        <begin position="538"/>
        <end position="556"/>
    </location>
</feature>